<dbReference type="Proteomes" id="UP000737018">
    <property type="component" value="Unassembled WGS sequence"/>
</dbReference>
<keyword evidence="5 12" id="KW-0812">Transmembrane</keyword>
<keyword evidence="3" id="KW-1003">Cell membrane</keyword>
<proteinExistence type="inferred from homology"/>
<dbReference type="Pfam" id="PF08263">
    <property type="entry name" value="LRRNT_2"/>
    <property type="match status" value="1"/>
</dbReference>
<evidence type="ECO:0000256" key="3">
    <source>
        <dbReference type="ARBA" id="ARBA00022475"/>
    </source>
</evidence>
<evidence type="ECO:0000256" key="8">
    <source>
        <dbReference type="ARBA" id="ARBA00022989"/>
    </source>
</evidence>
<evidence type="ECO:0000256" key="6">
    <source>
        <dbReference type="ARBA" id="ARBA00022729"/>
    </source>
</evidence>
<evidence type="ECO:0000313" key="16">
    <source>
        <dbReference type="EMBL" id="KAF3962430.1"/>
    </source>
</evidence>
<feature type="transmembrane region" description="Helical" evidence="12">
    <location>
        <begin position="577"/>
        <end position="598"/>
    </location>
</feature>
<dbReference type="AlphaFoldDB" id="A0A8J4R041"/>
<keyword evidence="11" id="KW-0325">Glycoprotein</keyword>
<dbReference type="InterPro" id="IPR003591">
    <property type="entry name" value="Leu-rich_rpt_typical-subtyp"/>
</dbReference>
<evidence type="ECO:0000256" key="9">
    <source>
        <dbReference type="ARBA" id="ARBA00023136"/>
    </source>
</evidence>
<gene>
    <name evidence="16" type="ORF">CMV_013066</name>
</gene>
<dbReference type="SUPFAM" id="SSF52058">
    <property type="entry name" value="L domain-like"/>
    <property type="match status" value="1"/>
</dbReference>
<evidence type="ECO:0000256" key="1">
    <source>
        <dbReference type="ARBA" id="ARBA00004251"/>
    </source>
</evidence>
<evidence type="ECO:0000256" key="13">
    <source>
        <dbReference type="SAM" id="SignalP"/>
    </source>
</evidence>
<dbReference type="InterPro" id="IPR046956">
    <property type="entry name" value="RLP23-like"/>
</dbReference>
<feature type="domain" description="Disease resistance R13L4/SHOC-2-like LRR" evidence="15">
    <location>
        <begin position="319"/>
        <end position="402"/>
    </location>
</feature>
<keyword evidence="4" id="KW-0433">Leucine-rich repeat</keyword>
<dbReference type="FunFam" id="3.80.10.10:FF:000095">
    <property type="entry name" value="LRR receptor-like serine/threonine-protein kinase GSO1"/>
    <property type="match status" value="1"/>
</dbReference>
<reference evidence="16" key="1">
    <citation type="submission" date="2020-03" db="EMBL/GenBank/DDBJ databases">
        <title>Castanea mollissima Vanexum genome sequencing.</title>
        <authorList>
            <person name="Staton M."/>
        </authorList>
    </citation>
    <scope>NUCLEOTIDE SEQUENCE</scope>
    <source>
        <tissue evidence="16">Leaf</tissue>
    </source>
</reference>
<evidence type="ECO:0000313" key="17">
    <source>
        <dbReference type="Proteomes" id="UP000737018"/>
    </source>
</evidence>
<comment type="subcellular location">
    <subcellularLocation>
        <location evidence="1">Cell membrane</location>
        <topology evidence="1">Single-pass type I membrane protein</topology>
    </subcellularLocation>
</comment>
<dbReference type="InterPro" id="IPR055414">
    <property type="entry name" value="LRR_R13L4/SHOC2-like"/>
</dbReference>
<keyword evidence="17" id="KW-1185">Reference proteome</keyword>
<keyword evidence="9 12" id="KW-0472">Membrane</keyword>
<keyword evidence="8 12" id="KW-1133">Transmembrane helix</keyword>
<dbReference type="SUPFAM" id="SSF52047">
    <property type="entry name" value="RNI-like"/>
    <property type="match status" value="1"/>
</dbReference>
<evidence type="ECO:0000256" key="12">
    <source>
        <dbReference type="SAM" id="Phobius"/>
    </source>
</evidence>
<comment type="similarity">
    <text evidence="2">Belongs to the RLP family.</text>
</comment>
<keyword evidence="10" id="KW-0675">Receptor</keyword>
<dbReference type="SMART" id="SM00369">
    <property type="entry name" value="LRR_TYP"/>
    <property type="match status" value="6"/>
</dbReference>
<name>A0A8J4R041_9ROSI</name>
<dbReference type="InterPro" id="IPR032675">
    <property type="entry name" value="LRR_dom_sf"/>
</dbReference>
<evidence type="ECO:0000256" key="7">
    <source>
        <dbReference type="ARBA" id="ARBA00022737"/>
    </source>
</evidence>
<evidence type="ECO:0000259" key="14">
    <source>
        <dbReference type="Pfam" id="PF08263"/>
    </source>
</evidence>
<keyword evidence="7" id="KW-0677">Repeat</keyword>
<feature type="domain" description="Disease resistance R13L4/SHOC-2-like LRR" evidence="15">
    <location>
        <begin position="414"/>
        <end position="524"/>
    </location>
</feature>
<feature type="signal peptide" evidence="13">
    <location>
        <begin position="1"/>
        <end position="23"/>
    </location>
</feature>
<sequence length="616" mass="68736">MWKMNQYLPLFLIAFCLFFTSHSQTTSNTSSQHRCLPDQSSALLQLRKEFVEERIYSDEYEPFDYYNGSYPKMKSWKADGDCCSTWDGVTCDAHYGHVIGLDLSKSWLCGPLKYNSSLFRLRHLQKLNLALNNLSSSTTIPSEFGQLVRLTHLNLSRSFLHGRIPSEISWLSNLVSLDLSFNYFDYYLKLRRNDLEALVQNMTYLRELHLDDVNISSSLPQSLANLSSLTSLSLRYCNLLGEFPSTIFLLPKIQAIDVSGNYILTGFLPNFQSGSSLKQLRLSSTNFSGELLDAIGNLKSLNFLDLSQTYFSRELPNSIGNLKSLSHLDLSGSNFSGELPNSIGNLKSLSYLDLFGENFLGELPNSIGNLKSLSHLDLGSTNFSGKLPDSIGNLNSLNYLDLGYSKFSGEIPPFIGNLSQLTYLSLFESNFHGQLPSTLGNLAKLTSLDLRYNLFSGKVPSSLGNLTQLEELLLSYNNFEGRFPVSLTNITKLTEIDISGNHLKGSIPSEIRNLTALESLDLSQNELAGGQFWTFEIFSFEGNLGLCGSPLPKKCGNNETPTCETSQESSIVEGFDWKVVVIGYACGLIIGLVIGYFTTSRRTVWFVRNFGVHIHS</sequence>
<feature type="domain" description="Leucine-rich repeat-containing N-terminal plant-type" evidence="14">
    <location>
        <begin position="37"/>
        <end position="92"/>
    </location>
</feature>
<dbReference type="Pfam" id="PF23598">
    <property type="entry name" value="LRR_14"/>
    <property type="match status" value="2"/>
</dbReference>
<organism evidence="16 17">
    <name type="scientific">Castanea mollissima</name>
    <name type="common">Chinese chestnut</name>
    <dbReference type="NCBI Taxonomy" id="60419"/>
    <lineage>
        <taxon>Eukaryota</taxon>
        <taxon>Viridiplantae</taxon>
        <taxon>Streptophyta</taxon>
        <taxon>Embryophyta</taxon>
        <taxon>Tracheophyta</taxon>
        <taxon>Spermatophyta</taxon>
        <taxon>Magnoliopsida</taxon>
        <taxon>eudicotyledons</taxon>
        <taxon>Gunneridae</taxon>
        <taxon>Pentapetalae</taxon>
        <taxon>rosids</taxon>
        <taxon>fabids</taxon>
        <taxon>Fagales</taxon>
        <taxon>Fagaceae</taxon>
        <taxon>Castanea</taxon>
    </lineage>
</organism>
<evidence type="ECO:0000256" key="11">
    <source>
        <dbReference type="ARBA" id="ARBA00023180"/>
    </source>
</evidence>
<dbReference type="PANTHER" id="PTHR48061">
    <property type="entry name" value="LEUCINE-RICH REPEAT RECEPTOR PROTEIN KINASE EMS1-LIKE-RELATED"/>
    <property type="match status" value="1"/>
</dbReference>
<evidence type="ECO:0008006" key="18">
    <source>
        <dbReference type="Google" id="ProtNLM"/>
    </source>
</evidence>
<keyword evidence="6 13" id="KW-0732">Signal</keyword>
<dbReference type="InterPro" id="IPR001611">
    <property type="entry name" value="Leu-rich_rpt"/>
</dbReference>
<evidence type="ECO:0000256" key="5">
    <source>
        <dbReference type="ARBA" id="ARBA00022692"/>
    </source>
</evidence>
<dbReference type="EMBL" id="JRKL02001720">
    <property type="protein sequence ID" value="KAF3962430.1"/>
    <property type="molecule type" value="Genomic_DNA"/>
</dbReference>
<evidence type="ECO:0000259" key="15">
    <source>
        <dbReference type="Pfam" id="PF23598"/>
    </source>
</evidence>
<dbReference type="GO" id="GO:0005886">
    <property type="term" value="C:plasma membrane"/>
    <property type="evidence" value="ECO:0007669"/>
    <property type="project" value="UniProtKB-SubCell"/>
</dbReference>
<dbReference type="PRINTS" id="PR00019">
    <property type="entry name" value="LEURICHRPT"/>
</dbReference>
<accession>A0A8J4R041</accession>
<dbReference type="Pfam" id="PF00560">
    <property type="entry name" value="LRR_1"/>
    <property type="match status" value="3"/>
</dbReference>
<dbReference type="OrthoDB" id="1394818at2759"/>
<dbReference type="InterPro" id="IPR013210">
    <property type="entry name" value="LRR_N_plant-typ"/>
</dbReference>
<feature type="chain" id="PRO_5035301842" description="Leucine-rich repeat-containing N-terminal plant-type domain-containing protein" evidence="13">
    <location>
        <begin position="24"/>
        <end position="616"/>
    </location>
</feature>
<evidence type="ECO:0000256" key="10">
    <source>
        <dbReference type="ARBA" id="ARBA00023170"/>
    </source>
</evidence>
<evidence type="ECO:0000256" key="4">
    <source>
        <dbReference type="ARBA" id="ARBA00022614"/>
    </source>
</evidence>
<dbReference type="PANTHER" id="PTHR48061:SF12">
    <property type="entry name" value="DISEASE RESISTANCE LIKE PROTEIN"/>
    <property type="match status" value="1"/>
</dbReference>
<evidence type="ECO:0000256" key="2">
    <source>
        <dbReference type="ARBA" id="ARBA00009592"/>
    </source>
</evidence>
<dbReference type="Gene3D" id="3.80.10.10">
    <property type="entry name" value="Ribonuclease Inhibitor"/>
    <property type="match status" value="3"/>
</dbReference>
<protein>
    <recommendedName>
        <fullName evidence="18">Leucine-rich repeat-containing N-terminal plant-type domain-containing protein</fullName>
    </recommendedName>
</protein>
<comment type="caution">
    <text evidence="16">The sequence shown here is derived from an EMBL/GenBank/DDBJ whole genome shotgun (WGS) entry which is preliminary data.</text>
</comment>